<keyword evidence="2 4" id="KW-0474">Menaquinone biosynthesis</keyword>
<evidence type="ECO:0000313" key="6">
    <source>
        <dbReference type="Proteomes" id="UP001597497"/>
    </source>
</evidence>
<dbReference type="EMBL" id="JBHUMM010000043">
    <property type="protein sequence ID" value="MFD2672895.1"/>
    <property type="molecule type" value="Genomic_DNA"/>
</dbReference>
<dbReference type="EC" id="4.2.1.151" evidence="4"/>
<comment type="similarity">
    <text evidence="4">Belongs to the MqnA/MqnD family. MqnA subfamily.</text>
</comment>
<comment type="catalytic activity">
    <reaction evidence="4">
        <text>chorismate = 3-[(1-carboxyvinyl)-oxy]benzoate + H2O</text>
        <dbReference type="Rhea" id="RHEA:40051"/>
        <dbReference type="ChEBI" id="CHEBI:15377"/>
        <dbReference type="ChEBI" id="CHEBI:29748"/>
        <dbReference type="ChEBI" id="CHEBI:76981"/>
        <dbReference type="EC" id="4.2.1.151"/>
    </reaction>
</comment>
<keyword evidence="6" id="KW-1185">Reference proteome</keyword>
<keyword evidence="3 4" id="KW-0456">Lyase</keyword>
<dbReference type="Proteomes" id="UP001597497">
    <property type="component" value="Unassembled WGS sequence"/>
</dbReference>
<evidence type="ECO:0000256" key="4">
    <source>
        <dbReference type="HAMAP-Rule" id="MF_00995"/>
    </source>
</evidence>
<dbReference type="Gene3D" id="3.40.190.10">
    <property type="entry name" value="Periplasmic binding protein-like II"/>
    <property type="match status" value="2"/>
</dbReference>
<evidence type="ECO:0000256" key="1">
    <source>
        <dbReference type="ARBA" id="ARBA00004863"/>
    </source>
</evidence>
<proteinExistence type="inferred from homology"/>
<dbReference type="PANTHER" id="PTHR37690">
    <property type="entry name" value="CHORISMATE DEHYDRATASE"/>
    <property type="match status" value="1"/>
</dbReference>
<dbReference type="HAMAP" id="MF_00995">
    <property type="entry name" value="MqnA"/>
    <property type="match status" value="1"/>
</dbReference>
<name>A0ABW5RCW6_9BACL</name>
<comment type="pathway">
    <text evidence="1 4">Quinol/quinone metabolism; menaquinone biosynthesis.</text>
</comment>
<gene>
    <name evidence="4" type="primary">mqnA</name>
    <name evidence="5" type="ORF">ACFSUC_15100</name>
</gene>
<dbReference type="PANTHER" id="PTHR37690:SF1">
    <property type="entry name" value="CHORISMATE DEHYDRATASE"/>
    <property type="match status" value="1"/>
</dbReference>
<dbReference type="SUPFAM" id="SSF53850">
    <property type="entry name" value="Periplasmic binding protein-like II"/>
    <property type="match status" value="1"/>
</dbReference>
<comment type="function">
    <text evidence="4">Catalyzes the dehydration of chorismate into 3-[(1-carboxyvinyl)oxy]benzoate, a step in the biosynthesis of menaquinone (MK, vitamin K2).</text>
</comment>
<evidence type="ECO:0000256" key="3">
    <source>
        <dbReference type="ARBA" id="ARBA00023239"/>
    </source>
</evidence>
<sequence>MTTSEQPLRIGKINYTNVWPIFQHFPYEFFEDEIEVVEQVPTELNEAMARGTIDVGPISSFSFAQHADQYVLFPDLSVSAHDRVHSILLFTKKPLQQLDGCPVALPTTSATSVHLLKMILERFVGVQPTYFYAQPDLETMMNTADAALLIGDDAIRSSWKQTGYEVLDLAEQWHRYTGKWMTFAVWAVRKEAASRMPETMARIFHGFQSSKEMSTRFPEDVIAAAMREIGGTRTYWQQYFQHLCYDFQEEQFDGLQHYFALAKEMGYLQHAVSPKFWNNKSFV</sequence>
<comment type="caution">
    <text evidence="5">The sequence shown here is derived from an EMBL/GenBank/DDBJ whole genome shotgun (WGS) entry which is preliminary data.</text>
</comment>
<organism evidence="5 6">
    <name type="scientific">Marinicrinis sediminis</name>
    <dbReference type="NCBI Taxonomy" id="1652465"/>
    <lineage>
        <taxon>Bacteria</taxon>
        <taxon>Bacillati</taxon>
        <taxon>Bacillota</taxon>
        <taxon>Bacilli</taxon>
        <taxon>Bacillales</taxon>
        <taxon>Paenibacillaceae</taxon>
    </lineage>
</organism>
<evidence type="ECO:0000313" key="5">
    <source>
        <dbReference type="EMBL" id="MFD2672895.1"/>
    </source>
</evidence>
<dbReference type="CDD" id="cd13634">
    <property type="entry name" value="PBP2_Sco4506"/>
    <property type="match status" value="1"/>
</dbReference>
<accession>A0ABW5RCW6</accession>
<dbReference type="InterPro" id="IPR003773">
    <property type="entry name" value="Menaquinone_biosynth"/>
</dbReference>
<dbReference type="InterPro" id="IPR030868">
    <property type="entry name" value="MqnA"/>
</dbReference>
<evidence type="ECO:0000256" key="2">
    <source>
        <dbReference type="ARBA" id="ARBA00022428"/>
    </source>
</evidence>
<reference evidence="6" key="1">
    <citation type="journal article" date="2019" name="Int. J. Syst. Evol. Microbiol.">
        <title>The Global Catalogue of Microorganisms (GCM) 10K type strain sequencing project: providing services to taxonomists for standard genome sequencing and annotation.</title>
        <authorList>
            <consortium name="The Broad Institute Genomics Platform"/>
            <consortium name="The Broad Institute Genome Sequencing Center for Infectious Disease"/>
            <person name="Wu L."/>
            <person name="Ma J."/>
        </authorList>
    </citation>
    <scope>NUCLEOTIDE SEQUENCE [LARGE SCALE GENOMIC DNA]</scope>
    <source>
        <strain evidence="6">KCTC 33676</strain>
    </source>
</reference>
<dbReference type="RefSeq" id="WP_379930457.1">
    <property type="nucleotide sequence ID" value="NZ_JBHUMM010000043.1"/>
</dbReference>
<protein>
    <recommendedName>
        <fullName evidence="4">Chorismate dehydratase</fullName>
        <ecNumber evidence="4">4.2.1.151</ecNumber>
    </recommendedName>
    <alternativeName>
        <fullName evidence="4">Menaquinone biosynthetic enzyme MqnA</fullName>
    </alternativeName>
</protein>
<dbReference type="Pfam" id="PF02621">
    <property type="entry name" value="VitK2_biosynth"/>
    <property type="match status" value="1"/>
</dbReference>